<dbReference type="EMBL" id="PUWT01000053">
    <property type="protein sequence ID" value="PQQ23693.1"/>
    <property type="molecule type" value="Genomic_DNA"/>
</dbReference>
<comment type="caution">
    <text evidence="1">The sequence shown here is derived from an EMBL/GenBank/DDBJ whole genome shotgun (WGS) entry which is preliminary data.</text>
</comment>
<sequence>MKILSEKKQKLVSESSNQLNEIGINHTIDDCGTITVQTKQGKVIFYPTANKVQYKGTITPGGISNVKNLVESLGLTGEIIPKKPDMTLRDYFAAKAMQGDWACQGNDTGILTLSTTDDTLNNIASLYYRMADAMMKAREEIED</sequence>
<dbReference type="RefSeq" id="WP_105396312.1">
    <property type="nucleotide sequence ID" value="NZ_CAWNTA010000120.1"/>
</dbReference>
<proteinExistence type="predicted"/>
<dbReference type="Proteomes" id="UP000239550">
    <property type="component" value="Unassembled WGS sequence"/>
</dbReference>
<keyword evidence="2" id="KW-1185">Reference proteome</keyword>
<accession>A0A2S8PXB7</accession>
<protein>
    <submittedName>
        <fullName evidence="1">Uncharacterized protein</fullName>
    </submittedName>
</protein>
<evidence type="ECO:0000313" key="2">
    <source>
        <dbReference type="Proteomes" id="UP000239550"/>
    </source>
</evidence>
<organism evidence="1 2">
    <name type="scientific">Photorhabdus hindustanensis</name>
    <dbReference type="NCBI Taxonomy" id="2918802"/>
    <lineage>
        <taxon>Bacteria</taxon>
        <taxon>Pseudomonadati</taxon>
        <taxon>Pseudomonadota</taxon>
        <taxon>Gammaproteobacteria</taxon>
        <taxon>Enterobacterales</taxon>
        <taxon>Morganellaceae</taxon>
        <taxon>Photorhabdus</taxon>
    </lineage>
</organism>
<dbReference type="AlphaFoldDB" id="A0A2S8PXB7"/>
<name>A0A2S8PXB7_9GAMM</name>
<evidence type="ECO:0000313" key="1">
    <source>
        <dbReference type="EMBL" id="PQQ23693.1"/>
    </source>
</evidence>
<gene>
    <name evidence="1" type="ORF">C6H66_18205</name>
</gene>
<reference evidence="1 2" key="1">
    <citation type="submission" date="2018-02" db="EMBL/GenBank/DDBJ databases">
        <title>Five New Genomes of Indian Photorhabdus Isolates TSA.</title>
        <authorList>
            <person name="Dubay B."/>
            <person name="Somvanshi V.S."/>
        </authorList>
    </citation>
    <scope>NUCLEOTIDE SEQUENCE [LARGE SCALE GENOMIC DNA]</scope>
    <source>
        <strain evidence="1 2">H1</strain>
    </source>
</reference>